<dbReference type="AlphaFoldDB" id="A0A0A9E8B0"/>
<proteinExistence type="predicted"/>
<reference evidence="1" key="1">
    <citation type="submission" date="2014-09" db="EMBL/GenBank/DDBJ databases">
        <authorList>
            <person name="Magalhaes I.L.F."/>
            <person name="Oliveira U."/>
            <person name="Santos F.R."/>
            <person name="Vidigal T.H.D.A."/>
            <person name="Brescovit A.D."/>
            <person name="Santos A.J."/>
        </authorList>
    </citation>
    <scope>NUCLEOTIDE SEQUENCE</scope>
    <source>
        <tissue evidence="1">Shoot tissue taken approximately 20 cm above the soil surface</tissue>
    </source>
</reference>
<accession>A0A0A9E8B0</accession>
<sequence>MIVFRLSHIFGYLHAQMLIRHSHCAALLVVPLV</sequence>
<name>A0A0A9E8B0_ARUDO</name>
<evidence type="ECO:0000313" key="1">
    <source>
        <dbReference type="EMBL" id="JAD97004.1"/>
    </source>
</evidence>
<organism evidence="1">
    <name type="scientific">Arundo donax</name>
    <name type="common">Giant reed</name>
    <name type="synonym">Donax arundinaceus</name>
    <dbReference type="NCBI Taxonomy" id="35708"/>
    <lineage>
        <taxon>Eukaryota</taxon>
        <taxon>Viridiplantae</taxon>
        <taxon>Streptophyta</taxon>
        <taxon>Embryophyta</taxon>
        <taxon>Tracheophyta</taxon>
        <taxon>Spermatophyta</taxon>
        <taxon>Magnoliopsida</taxon>
        <taxon>Liliopsida</taxon>
        <taxon>Poales</taxon>
        <taxon>Poaceae</taxon>
        <taxon>PACMAD clade</taxon>
        <taxon>Arundinoideae</taxon>
        <taxon>Arundineae</taxon>
        <taxon>Arundo</taxon>
    </lineage>
</organism>
<dbReference type="EMBL" id="GBRH01200891">
    <property type="protein sequence ID" value="JAD97004.1"/>
    <property type="molecule type" value="Transcribed_RNA"/>
</dbReference>
<reference evidence="1" key="2">
    <citation type="journal article" date="2015" name="Data Brief">
        <title>Shoot transcriptome of the giant reed, Arundo donax.</title>
        <authorList>
            <person name="Barrero R.A."/>
            <person name="Guerrero F.D."/>
            <person name="Moolhuijzen P."/>
            <person name="Goolsby J.A."/>
            <person name="Tidwell J."/>
            <person name="Bellgard S.E."/>
            <person name="Bellgard M.I."/>
        </authorList>
    </citation>
    <scope>NUCLEOTIDE SEQUENCE</scope>
    <source>
        <tissue evidence="1">Shoot tissue taken approximately 20 cm above the soil surface</tissue>
    </source>
</reference>
<protein>
    <submittedName>
        <fullName evidence="1">Uncharacterized protein</fullName>
    </submittedName>
</protein>